<dbReference type="Proteomes" id="UP001519460">
    <property type="component" value="Unassembled WGS sequence"/>
</dbReference>
<dbReference type="AlphaFoldDB" id="A0ABD0JUU6"/>
<gene>
    <name evidence="1" type="ORF">BaRGS_00030455</name>
</gene>
<protein>
    <recommendedName>
        <fullName evidence="3">Transposase</fullName>
    </recommendedName>
</protein>
<organism evidence="1 2">
    <name type="scientific">Batillaria attramentaria</name>
    <dbReference type="NCBI Taxonomy" id="370345"/>
    <lineage>
        <taxon>Eukaryota</taxon>
        <taxon>Metazoa</taxon>
        <taxon>Spiralia</taxon>
        <taxon>Lophotrochozoa</taxon>
        <taxon>Mollusca</taxon>
        <taxon>Gastropoda</taxon>
        <taxon>Caenogastropoda</taxon>
        <taxon>Sorbeoconcha</taxon>
        <taxon>Cerithioidea</taxon>
        <taxon>Batillariidae</taxon>
        <taxon>Batillaria</taxon>
    </lineage>
</organism>
<feature type="non-terminal residue" evidence="1">
    <location>
        <position position="118"/>
    </location>
</feature>
<accession>A0ABD0JUU6</accession>
<name>A0ABD0JUU6_9CAEN</name>
<reference evidence="1 2" key="1">
    <citation type="journal article" date="2023" name="Sci. Data">
        <title>Genome assembly of the Korean intertidal mud-creeper Batillaria attramentaria.</title>
        <authorList>
            <person name="Patra A.K."/>
            <person name="Ho P.T."/>
            <person name="Jun S."/>
            <person name="Lee S.J."/>
            <person name="Kim Y."/>
            <person name="Won Y.J."/>
        </authorList>
    </citation>
    <scope>NUCLEOTIDE SEQUENCE [LARGE SCALE GENOMIC DNA]</scope>
    <source>
        <strain evidence="1">Wonlab-2016</strain>
    </source>
</reference>
<evidence type="ECO:0000313" key="1">
    <source>
        <dbReference type="EMBL" id="KAK7478303.1"/>
    </source>
</evidence>
<proteinExistence type="predicted"/>
<evidence type="ECO:0008006" key="3">
    <source>
        <dbReference type="Google" id="ProtNLM"/>
    </source>
</evidence>
<dbReference type="EMBL" id="JACVVK020000329">
    <property type="protein sequence ID" value="KAK7478303.1"/>
    <property type="molecule type" value="Genomic_DNA"/>
</dbReference>
<keyword evidence="2" id="KW-1185">Reference proteome</keyword>
<sequence>MPIARRLKRQTSRGQTTFRTHNPQCSWCVLFDWVVDARRLLVVLGDSGYQRNDQDIGELYDKINTRSQSPAHRPSSDAVHQAKDVRFNFAASAVGMSRGELVLLVLRTSPTVAETTHD</sequence>
<comment type="caution">
    <text evidence="1">The sequence shown here is derived from an EMBL/GenBank/DDBJ whole genome shotgun (WGS) entry which is preliminary data.</text>
</comment>
<evidence type="ECO:0000313" key="2">
    <source>
        <dbReference type="Proteomes" id="UP001519460"/>
    </source>
</evidence>